<reference evidence="2" key="1">
    <citation type="journal article" date="2019" name="Int. J. Syst. Evol. Microbiol.">
        <title>The Global Catalogue of Microorganisms (GCM) 10K type strain sequencing project: providing services to taxonomists for standard genome sequencing and annotation.</title>
        <authorList>
            <consortium name="The Broad Institute Genomics Platform"/>
            <consortium name="The Broad Institute Genome Sequencing Center for Infectious Disease"/>
            <person name="Wu L."/>
            <person name="Ma J."/>
        </authorList>
    </citation>
    <scope>NUCLEOTIDE SEQUENCE [LARGE SCALE GENOMIC DNA]</scope>
    <source>
        <strain evidence="2">CGMCC 4.7177</strain>
    </source>
</reference>
<accession>A0ABV9AMJ1</accession>
<proteinExistence type="predicted"/>
<evidence type="ECO:0000313" key="2">
    <source>
        <dbReference type="Proteomes" id="UP001595839"/>
    </source>
</evidence>
<gene>
    <name evidence="1" type="ORF">ACFPIH_08600</name>
</gene>
<evidence type="ECO:0000313" key="1">
    <source>
        <dbReference type="EMBL" id="MFC4499588.1"/>
    </source>
</evidence>
<dbReference type="Proteomes" id="UP001595839">
    <property type="component" value="Unassembled WGS sequence"/>
</dbReference>
<organism evidence="1 2">
    <name type="scientific">Streptomyces vulcanius</name>
    <dbReference type="NCBI Taxonomy" id="1441876"/>
    <lineage>
        <taxon>Bacteria</taxon>
        <taxon>Bacillati</taxon>
        <taxon>Actinomycetota</taxon>
        <taxon>Actinomycetes</taxon>
        <taxon>Kitasatosporales</taxon>
        <taxon>Streptomycetaceae</taxon>
        <taxon>Streptomyces</taxon>
    </lineage>
</organism>
<dbReference type="RefSeq" id="WP_381169861.1">
    <property type="nucleotide sequence ID" value="NZ_JBHSFK010000004.1"/>
</dbReference>
<comment type="caution">
    <text evidence="1">The sequence shown here is derived from an EMBL/GenBank/DDBJ whole genome shotgun (WGS) entry which is preliminary data.</text>
</comment>
<protein>
    <submittedName>
        <fullName evidence="1">Uncharacterized protein</fullName>
    </submittedName>
</protein>
<keyword evidence="2" id="KW-1185">Reference proteome</keyword>
<name>A0ABV9AMJ1_9ACTN</name>
<dbReference type="EMBL" id="JBHSFK010000004">
    <property type="protein sequence ID" value="MFC4499588.1"/>
    <property type="molecule type" value="Genomic_DNA"/>
</dbReference>
<sequence>MRSPARAVAGSVVAAMADAGIIEESTVEQMTGAAREPRTRQFLQRVLA</sequence>